<dbReference type="InterPro" id="IPR025295">
    <property type="entry name" value="eCIS_core_dom"/>
</dbReference>
<dbReference type="OrthoDB" id="9153660at2"/>
<feature type="compositionally biased region" description="Basic and acidic residues" evidence="1">
    <location>
        <begin position="555"/>
        <end position="566"/>
    </location>
</feature>
<feature type="compositionally biased region" description="Basic residues" evidence="1">
    <location>
        <begin position="1763"/>
        <end position="1776"/>
    </location>
</feature>
<keyword evidence="5" id="KW-1185">Reference proteome</keyword>
<feature type="compositionally biased region" description="Basic and acidic residues" evidence="1">
    <location>
        <begin position="1110"/>
        <end position="1135"/>
    </location>
</feature>
<feature type="compositionally biased region" description="Basic and acidic residues" evidence="1">
    <location>
        <begin position="431"/>
        <end position="440"/>
    </location>
</feature>
<feature type="compositionally biased region" description="Basic and acidic residues" evidence="1">
    <location>
        <begin position="1650"/>
        <end position="1680"/>
    </location>
</feature>
<feature type="compositionally biased region" description="Basic and acidic residues" evidence="1">
    <location>
        <begin position="1142"/>
        <end position="1228"/>
    </location>
</feature>
<evidence type="ECO:0000313" key="4">
    <source>
        <dbReference type="EMBL" id="AZQ32988.1"/>
    </source>
</evidence>
<feature type="compositionally biased region" description="Gly residues" evidence="1">
    <location>
        <begin position="839"/>
        <end position="848"/>
    </location>
</feature>
<feature type="compositionally biased region" description="Acidic residues" evidence="1">
    <location>
        <begin position="658"/>
        <end position="668"/>
    </location>
</feature>
<feature type="compositionally biased region" description="Basic and acidic residues" evidence="1">
    <location>
        <begin position="368"/>
        <end position="383"/>
    </location>
</feature>
<feature type="region of interest" description="Disordered" evidence="1">
    <location>
        <begin position="1605"/>
        <end position="1798"/>
    </location>
</feature>
<feature type="compositionally biased region" description="Basic and acidic residues" evidence="1">
    <location>
        <begin position="604"/>
        <end position="620"/>
    </location>
</feature>
<feature type="region of interest" description="Disordered" evidence="1">
    <location>
        <begin position="1"/>
        <end position="49"/>
    </location>
</feature>
<feature type="compositionally biased region" description="Basic and acidic residues" evidence="1">
    <location>
        <begin position="339"/>
        <end position="360"/>
    </location>
</feature>
<feature type="compositionally biased region" description="Basic and acidic residues" evidence="1">
    <location>
        <begin position="1010"/>
        <end position="1048"/>
    </location>
</feature>
<feature type="compositionally biased region" description="Low complexity" evidence="1">
    <location>
        <begin position="1712"/>
        <end position="1731"/>
    </location>
</feature>
<evidence type="ECO:0000259" key="3">
    <source>
        <dbReference type="Pfam" id="PF13699"/>
    </source>
</evidence>
<dbReference type="RefSeq" id="WP_126389208.1">
    <property type="nucleotide sequence ID" value="NZ_CP034539.1"/>
</dbReference>
<dbReference type="Proteomes" id="UP000280298">
    <property type="component" value="Chromosome"/>
</dbReference>
<feature type="compositionally biased region" description="Basic and acidic residues" evidence="1">
    <location>
        <begin position="891"/>
        <end position="902"/>
    </location>
</feature>
<feature type="compositionally biased region" description="Basic and acidic residues" evidence="1">
    <location>
        <begin position="629"/>
        <end position="657"/>
    </location>
</feature>
<feature type="compositionally biased region" description="Low complexity" evidence="1">
    <location>
        <begin position="1607"/>
        <end position="1618"/>
    </location>
</feature>
<feature type="compositionally biased region" description="Basic and acidic residues" evidence="1">
    <location>
        <begin position="390"/>
        <end position="405"/>
    </location>
</feature>
<feature type="domain" description="eCIS core" evidence="3">
    <location>
        <begin position="44"/>
        <end position="119"/>
    </location>
</feature>
<feature type="compositionally biased region" description="Basic and acidic residues" evidence="1">
    <location>
        <begin position="512"/>
        <end position="522"/>
    </location>
</feature>
<protein>
    <submittedName>
        <fullName evidence="4">DUF4157 domain-containing protein</fullName>
    </submittedName>
</protein>
<dbReference type="KEGG" id="scya:EJ357_05590"/>
<sequence>MSNAQAQDARSEQSAEQRRRKRKERAAKSRTPEPKDIVSGAGQPLDPGVRRELEEQLGHDLSRVRLHTGRDAGQLTDLLGADAVAVGQDVFFREGAFKPGTDEGRRLLAHELLHTVQNPHGLGTLRAGRDLGAVSLPQQAIEREAESAAQDLVRPEAARAQGAAAEVEEGQATPGWLRYATLDADRMRAEAVDPATLVDRLANNVLRSLRGDPSDASGRVRLQLGRMSDQLADKVVDRLERRLLTSEYEQLLDLFEESGTTGPLDLQPAEVPLPEVDLFAELGVERVEWKRKQETAGGTKEKRAADAREERKDAKDRDEKAGSNRSRAQSDAATEDQEAAQRKEQEDERNASRQRAKEEQQQEDEQAAGDRERVDEAADRRTEGQQQGAEEAKEERKEQREREEADPQQASAPGADKRRRRDEQTQPAAGSRREELDPKAKAQPGPVRPEKVDERAEQRDSALSEHGLHEKDEHEDDVREEEKPLGLEAGADGEIEGSDDKGGKAAQAEPEPSIKPEDHLPDTDLDLSAVPTAEQLKPGDPEPSVPSFPTPPPTKAERIEREREQNEQEQDEDAAGPEAKAPGQDEGPVEGEAPQPEGGPVAQAEDRSAKDLQETEKPLDQEVGPDPATEDKERPEPEAEKPDPAQEQEKEQAKEPDAAEEERDPDEPTDVREEPQAARAGAEPGSRTADGAQSAAAAAAAPVTAAVTAAPVRKPAGAQTPKTPAEDRNPSPAARRAAAPPKPEREAPKAKSQVPQESAAAPAPRGPVGGSEKGPGPTTAAGPGAAPSVGQAAVSPAAEQTGGPGQSAGAAAPRPEASLEKDGGGCAPPEPAAEKDDGGGGSCGGGGEAAPEEKEQEAPDVSGQDPKAAVQTVSKLAPDQAAAAMPGVDQAADKKVGEEQQRLDAAPPTRERPSGAPQTRSAPPVAAPAAAQVSGKVERIGPESQGDKQKAKGSDKAEGEKPSAPPPPPPAVPTKGLSEAEAQNVEAAADAVPTRDPALENKTVGPAPKIRLEGASDPTRTDDQQKALKEKQSDIQSTGREDAAKPMGEDQIFPDAPQEQLTGKASGGGGGKGGALRAMSPPKAGVGKVAAEEKGGEIQGAAGQAQGDLAAKEQEQRQGEQQAKQDKQAEIDREVAQNADKQTAERGRVARETQTQREQWRAEQDKKVADADKQSDEEHTAKNKEITKARDDKDKEVDDRKGKDNEQIDKERENAEKEAEKKKEEEKPSGGFFGMLADAVGDFFKGLLEAVTAVFEAARAAVNGIIDKFKEFANAAIDFVRDLAISAINALADALIAIGDVLLAAFPELRDKFRNAIEGMRDAAIAKVNELADGLKKAVNALLDALAAGLNKLLDVLEAGLKGVIKAFQAVIEGAIKFAQAAIEALGKFAALIADIAPDPGGWISKAGSAAKTGISDHLWGAIKVAVKRWFDTKVEGILGLGKAVINVLVKGCVSLKQIGKMAWDAIIASLPMMIASLVIEKVVSMIMPAAGAILTIVQGLMAAWQSISSILAAFSKFWAYLKAVKAGPAACLFAEAVAAGVVALLDFIANFLMIRLSSATKGVGKRLQGMAQKITDGLKRTGKGAKQAAGDAVNNARGALRNANQKVSAPGAAAPKPKSAPSPGPKAPVKPKDTATPKGPAKPDPVAAKPKDAAPGKQETPGKDRTQESAKDRTPDKDQGPAGGKTPDSPTLKKKKEIEGPKPTKPKKPKSPAGKALSKAKGAVKSALKKVGNAARTLGSKLKKSKPGKALKNSASKLRDAFKKKRDQLRDRHKRRTDERKQRRDDRRRQERSPEAKQRRLSLIIERLRRTIVPLLKRGLRGPIYYGLLQALRVWHRLTRLASSGQPDFRITATLNPSGTVTPGTWDEDEDGYKVARFEPFETDPQGKKDKDLKEDDPDVAAFRRAIAGELKELDEDAPLSEVKGLCARLANKSRGIKAQQLRWLDESPDASTLLLDHPGAAISAVGRFQKQSLYEPTGEVIAQSVFMDSNGGQYVRDQKGQYVPRRVTRNMSQADLQNYKDKGISARKKGTNIAPWQHVAGAKNSPFISTTKMKEGNITDPKGEKWATAEGFEFYGTIEIDLAHINPDYILDLTTRKGQQEWNLKAPGKKIMQQALRDVVRTQEVLIRGSIPKDAIKLIIDKNGKRVTS</sequence>
<feature type="compositionally biased region" description="Basic and acidic residues" evidence="1">
    <location>
        <begin position="448"/>
        <end position="485"/>
    </location>
</feature>
<evidence type="ECO:0000313" key="5">
    <source>
        <dbReference type="Proteomes" id="UP000280298"/>
    </source>
</evidence>
<feature type="compositionally biased region" description="Pro residues" evidence="1">
    <location>
        <begin position="1619"/>
        <end position="1629"/>
    </location>
</feature>
<feature type="compositionally biased region" description="Polar residues" evidence="1">
    <location>
        <begin position="323"/>
        <end position="332"/>
    </location>
</feature>
<feature type="compositionally biased region" description="Basic and acidic residues" evidence="1">
    <location>
        <begin position="1777"/>
        <end position="1798"/>
    </location>
</feature>
<keyword evidence="2" id="KW-1133">Transmembrane helix</keyword>
<feature type="compositionally biased region" description="Basic and acidic residues" evidence="1">
    <location>
        <begin position="26"/>
        <end position="36"/>
    </location>
</feature>
<keyword evidence="2" id="KW-0812">Transmembrane</keyword>
<feature type="compositionally biased region" description="Basic and acidic residues" evidence="1">
    <location>
        <begin position="936"/>
        <end position="961"/>
    </location>
</feature>
<feature type="compositionally biased region" description="Low complexity" evidence="1">
    <location>
        <begin position="688"/>
        <end position="716"/>
    </location>
</feature>
<feature type="compositionally biased region" description="Basic and acidic residues" evidence="1">
    <location>
        <begin position="292"/>
        <end position="322"/>
    </location>
</feature>
<feature type="compositionally biased region" description="Pro residues" evidence="1">
    <location>
        <begin position="963"/>
        <end position="972"/>
    </location>
</feature>
<feature type="compositionally biased region" description="Low complexity" evidence="1">
    <location>
        <begin position="774"/>
        <end position="798"/>
    </location>
</feature>
<feature type="compositionally biased region" description="Low complexity" evidence="1">
    <location>
        <begin position="1099"/>
        <end position="1109"/>
    </location>
</feature>
<feature type="compositionally biased region" description="Low complexity" evidence="1">
    <location>
        <begin position="922"/>
        <end position="931"/>
    </location>
</feature>
<feature type="region of interest" description="Disordered" evidence="1">
    <location>
        <begin position="292"/>
        <end position="1228"/>
    </location>
</feature>
<feature type="compositionally biased region" description="Low complexity" evidence="1">
    <location>
        <begin position="730"/>
        <end position="739"/>
    </location>
</feature>
<evidence type="ECO:0000256" key="1">
    <source>
        <dbReference type="SAM" id="MobiDB-lite"/>
    </source>
</evidence>
<name>A0A3Q9EPL4_9ACTN</name>
<accession>A0A3Q9EPL4</accession>
<keyword evidence="2" id="KW-0472">Membrane</keyword>
<evidence type="ECO:0000256" key="2">
    <source>
        <dbReference type="SAM" id="Phobius"/>
    </source>
</evidence>
<reference evidence="4 5" key="1">
    <citation type="journal article" date="2019" name="Int. J. Syst. Evol. Microbiol.">
        <title>Streptomyces cyaneochromogenes sp. nov., a blue pigment-producing actinomycete from manganese-contaminated soil.</title>
        <authorList>
            <person name="Tang X."/>
            <person name="Zhao J."/>
            <person name="Li K."/>
            <person name="Chen Z."/>
            <person name="Sun Y."/>
            <person name="Gao J."/>
        </authorList>
    </citation>
    <scope>NUCLEOTIDE SEQUENCE [LARGE SCALE GENOMIC DNA]</scope>
    <source>
        <strain evidence="4 5">MK-45</strain>
    </source>
</reference>
<feature type="compositionally biased region" description="Gly residues" evidence="1">
    <location>
        <begin position="1065"/>
        <end position="1074"/>
    </location>
</feature>
<feature type="compositionally biased region" description="Low complexity" evidence="1">
    <location>
        <begin position="979"/>
        <end position="991"/>
    </location>
</feature>
<dbReference type="Pfam" id="PF13699">
    <property type="entry name" value="eCIS_core"/>
    <property type="match status" value="1"/>
</dbReference>
<feature type="transmembrane region" description="Helical" evidence="2">
    <location>
        <begin position="1492"/>
        <end position="1515"/>
    </location>
</feature>
<organism evidence="4 5">
    <name type="scientific">Streptomyces cyaneochromogenes</name>
    <dbReference type="NCBI Taxonomy" id="2496836"/>
    <lineage>
        <taxon>Bacteria</taxon>
        <taxon>Bacillati</taxon>
        <taxon>Actinomycetota</taxon>
        <taxon>Actinomycetes</taxon>
        <taxon>Kitasatosporales</taxon>
        <taxon>Streptomycetaceae</taxon>
        <taxon>Streptomyces</taxon>
    </lineage>
</organism>
<proteinExistence type="predicted"/>
<dbReference type="EMBL" id="CP034539">
    <property type="protein sequence ID" value="AZQ32988.1"/>
    <property type="molecule type" value="Genomic_DNA"/>
</dbReference>
<feature type="compositionally biased region" description="Pro residues" evidence="1">
    <location>
        <begin position="541"/>
        <end position="554"/>
    </location>
</feature>
<feature type="transmembrane region" description="Helical" evidence="2">
    <location>
        <begin position="1527"/>
        <end position="1553"/>
    </location>
</feature>
<gene>
    <name evidence="4" type="ORF">EJ357_05590</name>
</gene>